<dbReference type="GO" id="GO:0006886">
    <property type="term" value="P:intracellular protein transport"/>
    <property type="evidence" value="ECO:0007669"/>
    <property type="project" value="TreeGrafter"/>
</dbReference>
<dbReference type="InterPro" id="IPR024156">
    <property type="entry name" value="Small_GTPase_ARF"/>
</dbReference>
<keyword evidence="12" id="KW-1185">Reference proteome</keyword>
<evidence type="ECO:0000256" key="9">
    <source>
        <dbReference type="ARBA" id="ARBA00023136"/>
    </source>
</evidence>
<dbReference type="Gene3D" id="3.40.50.300">
    <property type="entry name" value="P-loop containing nucleotide triphosphate hydrolases"/>
    <property type="match status" value="1"/>
</dbReference>
<name>A0A0N4Z7A3_PARTI</name>
<organism evidence="12 13">
    <name type="scientific">Parastrongyloides trichosuri</name>
    <name type="common">Possum-specific nematode worm</name>
    <dbReference type="NCBI Taxonomy" id="131310"/>
    <lineage>
        <taxon>Eukaryota</taxon>
        <taxon>Metazoa</taxon>
        <taxon>Ecdysozoa</taxon>
        <taxon>Nematoda</taxon>
        <taxon>Chromadorea</taxon>
        <taxon>Rhabditida</taxon>
        <taxon>Tylenchina</taxon>
        <taxon>Panagrolaimomorpha</taxon>
        <taxon>Strongyloidoidea</taxon>
        <taxon>Strongyloididae</taxon>
        <taxon>Parastrongyloides</taxon>
    </lineage>
</organism>
<dbReference type="PANTHER" id="PTHR45909:SF1">
    <property type="entry name" value="ADP-RIBOSYLATION FACTOR-RELATED PROTEIN 1"/>
    <property type="match status" value="1"/>
</dbReference>
<feature type="transmembrane region" description="Helical" evidence="11">
    <location>
        <begin position="12"/>
        <end position="34"/>
    </location>
</feature>
<dbReference type="InterPro" id="IPR019009">
    <property type="entry name" value="SRP_receptor_beta_su"/>
</dbReference>
<sequence>MTSLPFAQFDSFTIPLILSVVTGFFTFLIVYIILKKASNRRNTILIIGLSDSGKTQIFSKIIRLDKKVKTYTSLQENIFNGKIESLPKDITIVDFPGTLRLRSRLFSKWLTSECNTIKGIILVIDSALFSKQSRDIAELLYDTLLKTQSSIDIFVACNKQDIPFAKSKNAIKTTLEKDLGLINKSRAASLDTTDGTRRDELLSQTEDNFKWEDLPFLNITFDTTIADIEKDIDETIDIDPLVQWLTNLQ</sequence>
<evidence type="ECO:0000256" key="7">
    <source>
        <dbReference type="ARBA" id="ARBA00022989"/>
    </source>
</evidence>
<keyword evidence="4 11" id="KW-0812">Transmembrane</keyword>
<evidence type="ECO:0000256" key="10">
    <source>
        <dbReference type="ARBA" id="ARBA00023170"/>
    </source>
</evidence>
<dbReference type="GO" id="GO:0043001">
    <property type="term" value="P:Golgi to plasma membrane protein transport"/>
    <property type="evidence" value="ECO:0007669"/>
    <property type="project" value="TreeGrafter"/>
</dbReference>
<keyword evidence="10" id="KW-0675">Receptor</keyword>
<dbReference type="STRING" id="131310.A0A0N4Z7A3"/>
<dbReference type="AlphaFoldDB" id="A0A0N4Z7A3"/>
<dbReference type="GO" id="GO:0003924">
    <property type="term" value="F:GTPase activity"/>
    <property type="evidence" value="ECO:0007669"/>
    <property type="project" value="TreeGrafter"/>
</dbReference>
<evidence type="ECO:0000256" key="2">
    <source>
        <dbReference type="ARBA" id="ARBA00005619"/>
    </source>
</evidence>
<keyword evidence="7 11" id="KW-1133">Transmembrane helix</keyword>
<keyword evidence="8" id="KW-0342">GTP-binding</keyword>
<evidence type="ECO:0000256" key="8">
    <source>
        <dbReference type="ARBA" id="ARBA00023134"/>
    </source>
</evidence>
<dbReference type="InterPro" id="IPR027417">
    <property type="entry name" value="P-loop_NTPase"/>
</dbReference>
<comment type="subcellular location">
    <subcellularLocation>
        <location evidence="1">Endoplasmic reticulum membrane</location>
        <topology evidence="1">Single-pass membrane protein</topology>
    </subcellularLocation>
</comment>
<dbReference type="Proteomes" id="UP000038045">
    <property type="component" value="Unplaced"/>
</dbReference>
<dbReference type="PANTHER" id="PTHR45909">
    <property type="entry name" value="ADP-RIBOSYLATION FACTOR-RELATED PROTEIN 1"/>
    <property type="match status" value="1"/>
</dbReference>
<evidence type="ECO:0000313" key="13">
    <source>
        <dbReference type="WBParaSite" id="PTRK_0000305500.1"/>
    </source>
</evidence>
<evidence type="ECO:0000313" key="12">
    <source>
        <dbReference type="Proteomes" id="UP000038045"/>
    </source>
</evidence>
<dbReference type="GO" id="GO:0005794">
    <property type="term" value="C:Golgi apparatus"/>
    <property type="evidence" value="ECO:0007669"/>
    <property type="project" value="TreeGrafter"/>
</dbReference>
<keyword evidence="5" id="KW-0547">Nucleotide-binding</keyword>
<comment type="similarity">
    <text evidence="2">Belongs to the SRP receptor beta subunit family.</text>
</comment>
<evidence type="ECO:0000256" key="4">
    <source>
        <dbReference type="ARBA" id="ARBA00022692"/>
    </source>
</evidence>
<reference evidence="13" key="1">
    <citation type="submission" date="2017-02" db="UniProtKB">
        <authorList>
            <consortium name="WormBaseParasite"/>
        </authorList>
    </citation>
    <scope>IDENTIFICATION</scope>
</reference>
<protein>
    <recommendedName>
        <fullName evidence="3">Signal recognition particle receptor subunit beta</fullName>
    </recommendedName>
</protein>
<dbReference type="GO" id="GO:0005789">
    <property type="term" value="C:endoplasmic reticulum membrane"/>
    <property type="evidence" value="ECO:0007669"/>
    <property type="project" value="UniProtKB-SubCell"/>
</dbReference>
<evidence type="ECO:0000256" key="6">
    <source>
        <dbReference type="ARBA" id="ARBA00022824"/>
    </source>
</evidence>
<evidence type="ECO:0000256" key="11">
    <source>
        <dbReference type="SAM" id="Phobius"/>
    </source>
</evidence>
<dbReference type="WBParaSite" id="PTRK_0000305500.1">
    <property type="protein sequence ID" value="PTRK_0000305500.1"/>
    <property type="gene ID" value="PTRK_0000305500"/>
</dbReference>
<evidence type="ECO:0000256" key="5">
    <source>
        <dbReference type="ARBA" id="ARBA00022741"/>
    </source>
</evidence>
<evidence type="ECO:0000256" key="3">
    <source>
        <dbReference type="ARBA" id="ARBA00020256"/>
    </source>
</evidence>
<dbReference type="GO" id="GO:0034067">
    <property type="term" value="P:protein localization to Golgi apparatus"/>
    <property type="evidence" value="ECO:0007669"/>
    <property type="project" value="TreeGrafter"/>
</dbReference>
<dbReference type="Pfam" id="PF09439">
    <property type="entry name" value="SRPRB"/>
    <property type="match status" value="1"/>
</dbReference>
<accession>A0A0N4Z7A3</accession>
<keyword evidence="6" id="KW-0256">Endoplasmic reticulum</keyword>
<proteinExistence type="inferred from homology"/>
<dbReference type="GO" id="GO:0005525">
    <property type="term" value="F:GTP binding"/>
    <property type="evidence" value="ECO:0007669"/>
    <property type="project" value="UniProtKB-KW"/>
</dbReference>
<evidence type="ECO:0000256" key="1">
    <source>
        <dbReference type="ARBA" id="ARBA00004389"/>
    </source>
</evidence>
<dbReference type="SUPFAM" id="SSF52540">
    <property type="entry name" value="P-loop containing nucleoside triphosphate hydrolases"/>
    <property type="match status" value="1"/>
</dbReference>
<keyword evidence="9 11" id="KW-0472">Membrane</keyword>